<keyword evidence="6 7" id="KW-0472">Membrane</keyword>
<dbReference type="PANTHER" id="PTHR43243:SF4">
    <property type="entry name" value="CATIONIC AMINO ACID TRANSPORTER 4"/>
    <property type="match status" value="1"/>
</dbReference>
<name>A0A6A3CB25_HIBSY</name>
<dbReference type="Proteomes" id="UP000436088">
    <property type="component" value="Unassembled WGS sequence"/>
</dbReference>
<dbReference type="Pfam" id="PF13520">
    <property type="entry name" value="AA_permease_2"/>
    <property type="match status" value="1"/>
</dbReference>
<feature type="chain" id="PRO_5025378621" evidence="8">
    <location>
        <begin position="21"/>
        <end position="262"/>
    </location>
</feature>
<sequence>MVDPCAAVLTLIVTLLLCCGIKEIGWVGYKLPNGYFPFGVDGMLAGSTTVFFAYIGFDILASTADETKNPKRDLPLGISLSLAICCGLNMLVSVVIVDLVPYMKWILIPPSLLHLLTMGCNGQRDYIITIVAVTSLISTLMDSIFPQHTGNWYSCCYLGILHGCFTIGRDAVSLLILRYIPPYEVTIPSSLQDSNMLEHDKDAHVISREDPEILVGLYAETRMLQLMFPLLKNKKLYPVVPSMKRTEGKSLAGAAFILTFVA</sequence>
<proteinExistence type="inferred from homology"/>
<evidence type="ECO:0000256" key="6">
    <source>
        <dbReference type="ARBA" id="ARBA00023136"/>
    </source>
</evidence>
<protein>
    <submittedName>
        <fullName evidence="9">Uncharacterized protein</fullName>
    </submittedName>
</protein>
<organism evidence="9 10">
    <name type="scientific">Hibiscus syriacus</name>
    <name type="common">Rose of Sharon</name>
    <dbReference type="NCBI Taxonomy" id="106335"/>
    <lineage>
        <taxon>Eukaryota</taxon>
        <taxon>Viridiplantae</taxon>
        <taxon>Streptophyta</taxon>
        <taxon>Embryophyta</taxon>
        <taxon>Tracheophyta</taxon>
        <taxon>Spermatophyta</taxon>
        <taxon>Magnoliopsida</taxon>
        <taxon>eudicotyledons</taxon>
        <taxon>Gunneridae</taxon>
        <taxon>Pentapetalae</taxon>
        <taxon>rosids</taxon>
        <taxon>malvids</taxon>
        <taxon>Malvales</taxon>
        <taxon>Malvaceae</taxon>
        <taxon>Malvoideae</taxon>
        <taxon>Hibiscus</taxon>
    </lineage>
</organism>
<feature type="transmembrane region" description="Helical" evidence="7">
    <location>
        <begin position="76"/>
        <end position="96"/>
    </location>
</feature>
<dbReference type="PANTHER" id="PTHR43243">
    <property type="entry name" value="INNER MEMBRANE TRANSPORTER YGJI-RELATED"/>
    <property type="match status" value="1"/>
</dbReference>
<keyword evidence="10" id="KW-1185">Reference proteome</keyword>
<feature type="signal peptide" evidence="8">
    <location>
        <begin position="1"/>
        <end position="20"/>
    </location>
</feature>
<keyword evidence="5 7" id="KW-1133">Transmembrane helix</keyword>
<keyword evidence="8" id="KW-0732">Signal</keyword>
<evidence type="ECO:0000256" key="8">
    <source>
        <dbReference type="SAM" id="SignalP"/>
    </source>
</evidence>
<comment type="subcellular location">
    <subcellularLocation>
        <location evidence="1">Membrane</location>
        <topology evidence="1">Multi-pass membrane protein</topology>
    </subcellularLocation>
</comment>
<dbReference type="Gene3D" id="1.20.1740.10">
    <property type="entry name" value="Amino acid/polyamine transporter I"/>
    <property type="match status" value="1"/>
</dbReference>
<keyword evidence="3" id="KW-0813">Transport</keyword>
<evidence type="ECO:0000256" key="1">
    <source>
        <dbReference type="ARBA" id="ARBA00004141"/>
    </source>
</evidence>
<feature type="transmembrane region" description="Helical" evidence="7">
    <location>
        <begin position="44"/>
        <end position="64"/>
    </location>
</feature>
<comment type="caution">
    <text evidence="9">The sequence shown here is derived from an EMBL/GenBank/DDBJ whole genome shotgun (WGS) entry which is preliminary data.</text>
</comment>
<dbReference type="AlphaFoldDB" id="A0A6A3CB25"/>
<evidence type="ECO:0000256" key="7">
    <source>
        <dbReference type="SAM" id="Phobius"/>
    </source>
</evidence>
<dbReference type="EMBL" id="VEPZ02000399">
    <property type="protein sequence ID" value="KAE8725874.1"/>
    <property type="molecule type" value="Genomic_DNA"/>
</dbReference>
<accession>A0A6A3CB25</accession>
<evidence type="ECO:0000256" key="3">
    <source>
        <dbReference type="ARBA" id="ARBA00022448"/>
    </source>
</evidence>
<dbReference type="InterPro" id="IPR002293">
    <property type="entry name" value="AA/rel_permease1"/>
</dbReference>
<reference evidence="9" key="1">
    <citation type="submission" date="2019-09" db="EMBL/GenBank/DDBJ databases">
        <title>Draft genome information of white flower Hibiscus syriacus.</title>
        <authorList>
            <person name="Kim Y.-M."/>
        </authorList>
    </citation>
    <scope>NUCLEOTIDE SEQUENCE [LARGE SCALE GENOMIC DNA]</scope>
    <source>
        <strain evidence="9">YM2019G1</strain>
    </source>
</reference>
<evidence type="ECO:0000256" key="2">
    <source>
        <dbReference type="ARBA" id="ARBA00008572"/>
    </source>
</evidence>
<evidence type="ECO:0000256" key="5">
    <source>
        <dbReference type="ARBA" id="ARBA00022989"/>
    </source>
</evidence>
<evidence type="ECO:0000256" key="4">
    <source>
        <dbReference type="ARBA" id="ARBA00022692"/>
    </source>
</evidence>
<evidence type="ECO:0000313" key="9">
    <source>
        <dbReference type="EMBL" id="KAE8725874.1"/>
    </source>
</evidence>
<keyword evidence="4 7" id="KW-0812">Transmembrane</keyword>
<dbReference type="GO" id="GO:0015171">
    <property type="term" value="F:amino acid transmembrane transporter activity"/>
    <property type="evidence" value="ECO:0007669"/>
    <property type="project" value="TreeGrafter"/>
</dbReference>
<dbReference type="GO" id="GO:0016020">
    <property type="term" value="C:membrane"/>
    <property type="evidence" value="ECO:0007669"/>
    <property type="project" value="UniProtKB-SubCell"/>
</dbReference>
<comment type="similarity">
    <text evidence="2">Belongs to the amino acid-polyamine-organocation (APC) superfamily. Cationic amino acid transporter (CAT) (TC 2.A.3.3) family.</text>
</comment>
<gene>
    <name evidence="9" type="ORF">F3Y22_tig00008013pilonHSYRG00127</name>
</gene>
<evidence type="ECO:0000313" key="10">
    <source>
        <dbReference type="Proteomes" id="UP000436088"/>
    </source>
</evidence>